<feature type="domain" description="PDZ" evidence="2">
    <location>
        <begin position="117"/>
        <end position="191"/>
    </location>
</feature>
<dbReference type="Gene3D" id="3.30.750.170">
    <property type="match status" value="1"/>
</dbReference>
<dbReference type="GO" id="GO:0006508">
    <property type="term" value="P:proteolysis"/>
    <property type="evidence" value="ECO:0007669"/>
    <property type="project" value="InterPro"/>
</dbReference>
<dbReference type="OrthoDB" id="7168509at2"/>
<dbReference type="SMART" id="SM00228">
    <property type="entry name" value="PDZ"/>
    <property type="match status" value="1"/>
</dbReference>
<feature type="signal peptide" evidence="1">
    <location>
        <begin position="1"/>
        <end position="28"/>
    </location>
</feature>
<proteinExistence type="predicted"/>
<sequence>MLRKFISQNTFFCALIILLGFTASCKKANNTPDGQGLPQGTSGTRAELTKDSIYLYAQQTYYWNVGMPSYSAFNPRQYSSNNAVLAALKALPSTGGKDKYSFIDDGTVAGELGGVGGDFGFSVFFAGTNDLRVKYVYTGSPAGVQGLRRGYQITKINGSTDINTTDERINFIVNAIFGANPTVTMTVLKPDGTSQDVTINKASYNINPILFTKTYTIGAKKVGYIVFNSFTTNSIDLLDAAFAKFSTDGVTELVVDLRYNGGGSVGTSEAFTNLIAPAAQNGKVMYTTYWTQTMQDNQATILQNQKFYAKGNDGVTRMYSYFDYSYKPTVAAGNQEVFAKRGSLNGLNRVYFIVTNGTASASELLINNLKPVIDVKLIGKKTYGKPVGFFAIHIDKNDLYIPQFETKNQLNQGGYFDGIAVDKDIFDDVTKDFGDPTEKLLAQALYYSANGIFSSVLKDNIISSTSTLPKNVVEDLSGKMDHEFKGMVETRKLRFK</sequence>
<dbReference type="Gene3D" id="2.30.42.10">
    <property type="match status" value="1"/>
</dbReference>
<dbReference type="PROSITE" id="PS51257">
    <property type="entry name" value="PROKAR_LIPOPROTEIN"/>
    <property type="match status" value="1"/>
</dbReference>
<dbReference type="GO" id="GO:0007165">
    <property type="term" value="P:signal transduction"/>
    <property type="evidence" value="ECO:0007669"/>
    <property type="project" value="TreeGrafter"/>
</dbReference>
<accession>A0A1I0T2F8</accession>
<keyword evidence="1" id="KW-0732">Signal</keyword>
<dbReference type="SMART" id="SM00245">
    <property type="entry name" value="TSPc"/>
    <property type="match status" value="1"/>
</dbReference>
<organism evidence="3 4">
    <name type="scientific">Pedobacter suwonensis</name>
    <dbReference type="NCBI Taxonomy" id="332999"/>
    <lineage>
        <taxon>Bacteria</taxon>
        <taxon>Pseudomonadati</taxon>
        <taxon>Bacteroidota</taxon>
        <taxon>Sphingobacteriia</taxon>
        <taxon>Sphingobacteriales</taxon>
        <taxon>Sphingobacteriaceae</taxon>
        <taxon>Pedobacter</taxon>
    </lineage>
</organism>
<dbReference type="InterPro" id="IPR005151">
    <property type="entry name" value="Tail-specific_protease"/>
</dbReference>
<dbReference type="GO" id="GO:0004175">
    <property type="term" value="F:endopeptidase activity"/>
    <property type="evidence" value="ECO:0007669"/>
    <property type="project" value="TreeGrafter"/>
</dbReference>
<dbReference type="PANTHER" id="PTHR32060:SF30">
    <property type="entry name" value="CARBOXY-TERMINAL PROCESSING PROTEASE CTPA"/>
    <property type="match status" value="1"/>
</dbReference>
<protein>
    <submittedName>
        <fullName evidence="3">Peptidase family S41</fullName>
    </submittedName>
</protein>
<dbReference type="Gene3D" id="3.90.226.10">
    <property type="entry name" value="2-enoyl-CoA Hydratase, Chain A, domain 1"/>
    <property type="match status" value="1"/>
</dbReference>
<evidence type="ECO:0000256" key="1">
    <source>
        <dbReference type="SAM" id="SignalP"/>
    </source>
</evidence>
<dbReference type="InterPro" id="IPR036034">
    <property type="entry name" value="PDZ_sf"/>
</dbReference>
<dbReference type="AlphaFoldDB" id="A0A1I0T2F8"/>
<dbReference type="PANTHER" id="PTHR32060">
    <property type="entry name" value="TAIL-SPECIFIC PROTEASE"/>
    <property type="match status" value="1"/>
</dbReference>
<dbReference type="CDD" id="cd07561">
    <property type="entry name" value="Peptidase_S41_CPP_like"/>
    <property type="match status" value="1"/>
</dbReference>
<evidence type="ECO:0000313" key="4">
    <source>
        <dbReference type="Proteomes" id="UP000198836"/>
    </source>
</evidence>
<dbReference type="GO" id="GO:0008236">
    <property type="term" value="F:serine-type peptidase activity"/>
    <property type="evidence" value="ECO:0007669"/>
    <property type="project" value="InterPro"/>
</dbReference>
<dbReference type="Proteomes" id="UP000198836">
    <property type="component" value="Unassembled WGS sequence"/>
</dbReference>
<dbReference type="Pfam" id="PF03572">
    <property type="entry name" value="Peptidase_S41"/>
    <property type="match status" value="1"/>
</dbReference>
<dbReference type="STRING" id="332999.SAMN04488511_105204"/>
<dbReference type="GO" id="GO:0030288">
    <property type="term" value="C:outer membrane-bounded periplasmic space"/>
    <property type="evidence" value="ECO:0007669"/>
    <property type="project" value="TreeGrafter"/>
</dbReference>
<dbReference type="SUPFAM" id="SSF50156">
    <property type="entry name" value="PDZ domain-like"/>
    <property type="match status" value="1"/>
</dbReference>
<dbReference type="InterPro" id="IPR029045">
    <property type="entry name" value="ClpP/crotonase-like_dom_sf"/>
</dbReference>
<dbReference type="SUPFAM" id="SSF52096">
    <property type="entry name" value="ClpP/crotonase"/>
    <property type="match status" value="1"/>
</dbReference>
<gene>
    <name evidence="3" type="ORF">SAMN04488511_105204</name>
</gene>
<feature type="chain" id="PRO_5011560334" evidence="1">
    <location>
        <begin position="29"/>
        <end position="496"/>
    </location>
</feature>
<evidence type="ECO:0000259" key="2">
    <source>
        <dbReference type="PROSITE" id="PS50106"/>
    </source>
</evidence>
<dbReference type="PROSITE" id="PS50106">
    <property type="entry name" value="PDZ"/>
    <property type="match status" value="1"/>
</dbReference>
<name>A0A1I0T2F8_9SPHI</name>
<reference evidence="4" key="1">
    <citation type="submission" date="2016-10" db="EMBL/GenBank/DDBJ databases">
        <authorList>
            <person name="Varghese N."/>
            <person name="Submissions S."/>
        </authorList>
    </citation>
    <scope>NUCLEOTIDE SEQUENCE [LARGE SCALE GENOMIC DNA]</scope>
    <source>
        <strain evidence="4">DSM 18130</strain>
    </source>
</reference>
<evidence type="ECO:0000313" key="3">
    <source>
        <dbReference type="EMBL" id="SFA45955.1"/>
    </source>
</evidence>
<dbReference type="RefSeq" id="WP_139222282.1">
    <property type="nucleotide sequence ID" value="NZ_FOJM01000005.1"/>
</dbReference>
<keyword evidence="4" id="KW-1185">Reference proteome</keyword>
<dbReference type="InterPro" id="IPR001478">
    <property type="entry name" value="PDZ"/>
</dbReference>
<dbReference type="EMBL" id="FOJM01000005">
    <property type="protein sequence ID" value="SFA45955.1"/>
    <property type="molecule type" value="Genomic_DNA"/>
</dbReference>